<reference evidence="2 3" key="1">
    <citation type="submission" date="2021-10" db="EMBL/GenBank/DDBJ databases">
        <title>Streptomyces sp. strain SMC 277, a novel streptomycete isolated from soil.</title>
        <authorList>
            <person name="Chanama M."/>
        </authorList>
    </citation>
    <scope>NUCLEOTIDE SEQUENCE [LARGE SCALE GENOMIC DNA]</scope>
    <source>
        <strain evidence="2 3">SMC 277</strain>
    </source>
</reference>
<feature type="domain" description="Methyltransferase" evidence="1">
    <location>
        <begin position="87"/>
        <end position="125"/>
    </location>
</feature>
<dbReference type="GO" id="GO:0008168">
    <property type="term" value="F:methyltransferase activity"/>
    <property type="evidence" value="ECO:0007669"/>
    <property type="project" value="UniProtKB-KW"/>
</dbReference>
<sequence>MTVVRPAGPGAGLGPGAGGGVGAGGGGGVRSGGAWLEDPYARALRAGRGPLFLRRPDGWVLPLEVERWLADADPADESVLSRCRGAVLDIGCGPGRLVAALAGRGHPVLGVDVSPAAVTRTVRRGGSALCRSVFGPLPGEGRWTTALLLDGNIGIGGDPGALLGRVAGLLGPVGRLIAEAAEAEVDECHEVRLDDGRGPRGVPFRWSRLGPTALLRHAERAGWTPLDTWTASGRHFAELAPGPAA</sequence>
<dbReference type="GO" id="GO:0032259">
    <property type="term" value="P:methylation"/>
    <property type="evidence" value="ECO:0007669"/>
    <property type="project" value="UniProtKB-KW"/>
</dbReference>
<protein>
    <submittedName>
        <fullName evidence="2">Class I SAM-dependent methyltransferase</fullName>
    </submittedName>
</protein>
<evidence type="ECO:0000259" key="1">
    <source>
        <dbReference type="Pfam" id="PF13649"/>
    </source>
</evidence>
<comment type="caution">
    <text evidence="2">The sequence shown here is derived from an EMBL/GenBank/DDBJ whole genome shotgun (WGS) entry which is preliminary data.</text>
</comment>
<evidence type="ECO:0000313" key="2">
    <source>
        <dbReference type="EMBL" id="MCB5183176.1"/>
    </source>
</evidence>
<keyword evidence="3" id="KW-1185">Reference proteome</keyword>
<dbReference type="SUPFAM" id="SSF53335">
    <property type="entry name" value="S-adenosyl-L-methionine-dependent methyltransferases"/>
    <property type="match status" value="1"/>
</dbReference>
<gene>
    <name evidence="2" type="ORF">LG632_27955</name>
</gene>
<dbReference type="EMBL" id="JAJAUY010000184">
    <property type="protein sequence ID" value="MCB5183176.1"/>
    <property type="molecule type" value="Genomic_DNA"/>
</dbReference>
<dbReference type="InterPro" id="IPR029063">
    <property type="entry name" value="SAM-dependent_MTases_sf"/>
</dbReference>
<dbReference type="Gene3D" id="3.40.50.150">
    <property type="entry name" value="Vaccinia Virus protein VP39"/>
    <property type="match status" value="1"/>
</dbReference>
<organism evidence="2 3">
    <name type="scientific">Streptomyces antimicrobicus</name>
    <dbReference type="NCBI Taxonomy" id="2883108"/>
    <lineage>
        <taxon>Bacteria</taxon>
        <taxon>Bacillati</taxon>
        <taxon>Actinomycetota</taxon>
        <taxon>Actinomycetes</taxon>
        <taxon>Kitasatosporales</taxon>
        <taxon>Streptomycetaceae</taxon>
        <taxon>Streptomyces</taxon>
    </lineage>
</organism>
<name>A0ABS8BEX4_9ACTN</name>
<proteinExistence type="predicted"/>
<dbReference type="Proteomes" id="UP001199054">
    <property type="component" value="Unassembled WGS sequence"/>
</dbReference>
<dbReference type="InterPro" id="IPR041698">
    <property type="entry name" value="Methyltransf_25"/>
</dbReference>
<dbReference type="CDD" id="cd02440">
    <property type="entry name" value="AdoMet_MTases"/>
    <property type="match status" value="1"/>
</dbReference>
<dbReference type="Pfam" id="PF13649">
    <property type="entry name" value="Methyltransf_25"/>
    <property type="match status" value="1"/>
</dbReference>
<dbReference type="RefSeq" id="WP_226730395.1">
    <property type="nucleotide sequence ID" value="NZ_JAJAUY010000184.1"/>
</dbReference>
<keyword evidence="2" id="KW-0489">Methyltransferase</keyword>
<accession>A0ABS8BEX4</accession>
<keyword evidence="2" id="KW-0808">Transferase</keyword>
<evidence type="ECO:0000313" key="3">
    <source>
        <dbReference type="Proteomes" id="UP001199054"/>
    </source>
</evidence>